<reference evidence="2" key="1">
    <citation type="submission" date="2015-10" db="EMBL/GenBank/DDBJ databases">
        <authorList>
            <person name="Lehtovirta-Morley L.E."/>
            <person name="Vieille C."/>
        </authorList>
    </citation>
    <scope>NUCLEOTIDE SEQUENCE [LARGE SCALE GENOMIC DNA]</scope>
</reference>
<proteinExistence type="predicted"/>
<organism evidence="1 2">
    <name type="scientific">Nitrosotalea devaniterrae</name>
    <dbReference type="NCBI Taxonomy" id="1078905"/>
    <lineage>
        <taxon>Archaea</taxon>
        <taxon>Nitrososphaerota</taxon>
        <taxon>Nitrososphaeria</taxon>
        <taxon>Nitrosotaleales</taxon>
        <taxon>Nitrosotaleaceae</taxon>
        <taxon>Nitrosotalea</taxon>
    </lineage>
</organism>
<dbReference type="EMBL" id="LN890280">
    <property type="protein sequence ID" value="CUR51600.1"/>
    <property type="molecule type" value="Genomic_DNA"/>
</dbReference>
<evidence type="ECO:0000313" key="1">
    <source>
        <dbReference type="EMBL" id="CUR51600.1"/>
    </source>
</evidence>
<gene>
    <name evidence="1" type="ORF">NDEV_0835</name>
</gene>
<dbReference type="KEGG" id="ndv:NDEV_0835"/>
<dbReference type="Proteomes" id="UP000196239">
    <property type="component" value="Chromosome 1"/>
</dbReference>
<keyword evidence="2" id="KW-1185">Reference proteome</keyword>
<evidence type="ECO:0000313" key="2">
    <source>
        <dbReference type="Proteomes" id="UP000196239"/>
    </source>
</evidence>
<dbReference type="AlphaFoldDB" id="A0A128A2M1"/>
<sequence>MINQSKWVIENESKGHLVRASTIKPRIDYATEIVDSLLDILVQHRHDVNQNNLDLYKRLDNNCQSLATLEKQVKYELELAYTIESLRQVRRSLDCIVGLGNVPTVLSPTISVVRTIRSKLLALMPAMDFQLGELSLLLGGIIIDAAHLGSTTLDFAKANETSSRLLDEAKLIADSKICKQFPNLDFW</sequence>
<accession>A0A128A2M1</accession>
<protein>
    <submittedName>
        <fullName evidence="1">Uncharacterized protein</fullName>
    </submittedName>
</protein>
<name>A0A128A2M1_9ARCH</name>